<dbReference type="Proteomes" id="UP000006201">
    <property type="component" value="Unassembled WGS sequence"/>
</dbReference>
<proteinExistence type="predicted"/>
<name>A4CF77_9GAMM</name>
<evidence type="ECO:0000313" key="2">
    <source>
        <dbReference type="Proteomes" id="UP000006201"/>
    </source>
</evidence>
<gene>
    <name evidence="1" type="ORF">PTD2_00412</name>
</gene>
<dbReference type="STRING" id="87626.PTD2_00412"/>
<comment type="caution">
    <text evidence="1">The sequence shown here is derived from an EMBL/GenBank/DDBJ whole genome shotgun (WGS) entry which is preliminary data.</text>
</comment>
<keyword evidence="2" id="KW-1185">Reference proteome</keyword>
<accession>A4CF77</accession>
<dbReference type="EMBL" id="AAOH01000011">
    <property type="protein sequence ID" value="EAR26625.1"/>
    <property type="molecule type" value="Genomic_DNA"/>
</dbReference>
<evidence type="ECO:0000313" key="1">
    <source>
        <dbReference type="EMBL" id="EAR26625.1"/>
    </source>
</evidence>
<sequence>MQDSVSIDQMFAAAKPMILSTPIYVGGARYTLTKSDFNPVYTTRVIYDPCFMSEPRVINILVGYEVVFPVDGDYGQNLFFDINGRSNKSMSLTASCGTFSASDSGSKFIISQRKNTGGSCKNMQLKFTFPTNSAPASIDLTVTISEQL</sequence>
<organism evidence="1 2">
    <name type="scientific">Pseudoalteromonas tunicata D2</name>
    <dbReference type="NCBI Taxonomy" id="87626"/>
    <lineage>
        <taxon>Bacteria</taxon>
        <taxon>Pseudomonadati</taxon>
        <taxon>Pseudomonadota</taxon>
        <taxon>Gammaproteobacteria</taxon>
        <taxon>Alteromonadales</taxon>
        <taxon>Pseudoalteromonadaceae</taxon>
        <taxon>Pseudoalteromonas</taxon>
    </lineage>
</organism>
<dbReference type="AlphaFoldDB" id="A4CF77"/>
<protein>
    <submittedName>
        <fullName evidence="1">Uncharacterized protein</fullName>
    </submittedName>
</protein>
<dbReference type="HOGENOM" id="CLU_1757286_0_0_6"/>
<reference evidence="1 2" key="1">
    <citation type="submission" date="2006-02" db="EMBL/GenBank/DDBJ databases">
        <authorList>
            <person name="Moran M.A."/>
            <person name="Kjelleberg S."/>
            <person name="Egan S."/>
            <person name="Saunders N."/>
            <person name="Thomas T."/>
            <person name="Ferriera S."/>
            <person name="Johnson J."/>
            <person name="Kravitz S."/>
            <person name="Halpern A."/>
            <person name="Remington K."/>
            <person name="Beeson K."/>
            <person name="Tran B."/>
            <person name="Rogers Y.-H."/>
            <person name="Friedman R."/>
            <person name="Venter J.C."/>
        </authorList>
    </citation>
    <scope>NUCLEOTIDE SEQUENCE [LARGE SCALE GENOMIC DNA]</scope>
    <source>
        <strain evidence="1 2">D2</strain>
    </source>
</reference>